<evidence type="ECO:0000313" key="5">
    <source>
        <dbReference type="EMBL" id="CUN72715.1"/>
    </source>
</evidence>
<dbReference type="SMART" id="SM00710">
    <property type="entry name" value="PbH1"/>
    <property type="match status" value="7"/>
</dbReference>
<evidence type="ECO:0000256" key="2">
    <source>
        <dbReference type="ARBA" id="ARBA00022801"/>
    </source>
</evidence>
<dbReference type="EMBL" id="CYZH01000003">
    <property type="protein sequence ID" value="CUN72715.1"/>
    <property type="molecule type" value="Genomic_DNA"/>
</dbReference>
<dbReference type="SUPFAM" id="SSF51126">
    <property type="entry name" value="Pectin lyase-like"/>
    <property type="match status" value="1"/>
</dbReference>
<dbReference type="AlphaFoldDB" id="A0A173ZC28"/>
<comment type="similarity">
    <text evidence="1 4">Belongs to the glycosyl hydrolase 28 family.</text>
</comment>
<dbReference type="EC" id="3.2.1.82" evidence="5"/>
<proteinExistence type="inferred from homology"/>
<organism evidence="5 6">
    <name type="scientific">Bacteroides finegoldii</name>
    <dbReference type="NCBI Taxonomy" id="338188"/>
    <lineage>
        <taxon>Bacteria</taxon>
        <taxon>Pseudomonadati</taxon>
        <taxon>Bacteroidota</taxon>
        <taxon>Bacteroidia</taxon>
        <taxon>Bacteroidales</taxon>
        <taxon>Bacteroidaceae</taxon>
        <taxon>Bacteroides</taxon>
    </lineage>
</organism>
<dbReference type="InterPro" id="IPR051801">
    <property type="entry name" value="GH28_Enzymes"/>
</dbReference>
<dbReference type="PANTHER" id="PTHR31339:SF9">
    <property type="entry name" value="PLASMIN AND FIBRONECTIN-BINDING PROTEIN A"/>
    <property type="match status" value="1"/>
</dbReference>
<dbReference type="InterPro" id="IPR000743">
    <property type="entry name" value="Glyco_hydro_28"/>
</dbReference>
<dbReference type="GO" id="GO:0005975">
    <property type="term" value="P:carbohydrate metabolic process"/>
    <property type="evidence" value="ECO:0007669"/>
    <property type="project" value="InterPro"/>
</dbReference>
<dbReference type="RefSeq" id="WP_055278475.1">
    <property type="nucleotide sequence ID" value="NZ_CABIXA010000003.1"/>
</dbReference>
<dbReference type="Pfam" id="PF00295">
    <property type="entry name" value="Glyco_hydro_28"/>
    <property type="match status" value="1"/>
</dbReference>
<dbReference type="InterPro" id="IPR012334">
    <property type="entry name" value="Pectin_lyas_fold"/>
</dbReference>
<dbReference type="PROSITE" id="PS00502">
    <property type="entry name" value="POLYGALACTURONASE"/>
    <property type="match status" value="1"/>
</dbReference>
<dbReference type="GO" id="GO:0033917">
    <property type="term" value="F:exo-poly-alpha-galacturonosidase activity"/>
    <property type="evidence" value="ECO:0007669"/>
    <property type="project" value="UniProtKB-EC"/>
</dbReference>
<gene>
    <name evidence="5" type="primary">pehX_1</name>
    <name evidence="5" type="ORF">ERS852397_00742</name>
</gene>
<dbReference type="Gene3D" id="2.160.20.10">
    <property type="entry name" value="Single-stranded right-handed beta-helix, Pectin lyase-like"/>
    <property type="match status" value="1"/>
</dbReference>
<dbReference type="InterPro" id="IPR006626">
    <property type="entry name" value="PbH1"/>
</dbReference>
<dbReference type="InterPro" id="IPR011050">
    <property type="entry name" value="Pectin_lyase_fold/virulence"/>
</dbReference>
<evidence type="ECO:0000256" key="4">
    <source>
        <dbReference type="RuleBase" id="RU361169"/>
    </source>
</evidence>
<dbReference type="Proteomes" id="UP000095517">
    <property type="component" value="Unassembled WGS sequence"/>
</dbReference>
<evidence type="ECO:0000256" key="1">
    <source>
        <dbReference type="ARBA" id="ARBA00008834"/>
    </source>
</evidence>
<sequence length="546" mass="60255">MNTLTKRFLWMAICCLPFISGCKQSECAVEENLISDALYRNLPFEMPKVQQPAFPAYEVNIEKFGAKGDGLFLNTKAINDAIKDVNQHGGGKVIIPEGIWLTGPIELLSNVNLYTERNALVLFTGDFEAYPIIATSFEGLETRRCQSPISARNAENIAITGYGTFDGNGDCWRPVKKGKLTASQWKKLVNSGGVLDEKQEIWYPTPGSLKGAMACKDFNVPEGINTDEEWNEIRPWLRPVLLSIVKSKKILLEGVTFKNSPSWCLHPLSCEDFTVNNIMVINPWYSQNGDAIDLESCKNALIINSVFDAGDDAICIKSGKDEDGRRRGEPCQNVIVKNNTVLHGHGGFVVGSEMSGGVKNIYVEDCTFMGTDVGLRFKSTRGRGGVVENIYINNINMINIPNEPLLFDLFYGGKGAGEESEEDLLNRMKTAIPPVTEETPAFRNIHISNIVCRGSGRAMFFNGLPEMPISNVTVKDVVMTEATDGIVISQVDGVTLENVYVESSKGNNILNVKNAKNLTIDGKVYEESAKEEKFTTENAEDTEVQI</sequence>
<evidence type="ECO:0000313" key="6">
    <source>
        <dbReference type="Proteomes" id="UP000095517"/>
    </source>
</evidence>
<dbReference type="PANTHER" id="PTHR31339">
    <property type="entry name" value="PECTIN LYASE-RELATED"/>
    <property type="match status" value="1"/>
</dbReference>
<accession>A0A173ZC28</accession>
<keyword evidence="2 4" id="KW-0378">Hydrolase</keyword>
<reference evidence="5 6" key="1">
    <citation type="submission" date="2015-09" db="EMBL/GenBank/DDBJ databases">
        <authorList>
            <consortium name="Pathogen Informatics"/>
        </authorList>
    </citation>
    <scope>NUCLEOTIDE SEQUENCE [LARGE SCALE GENOMIC DNA]</scope>
    <source>
        <strain evidence="5 6">2789STDY5608840</strain>
    </source>
</reference>
<dbReference type="GO" id="GO:0004650">
    <property type="term" value="F:polygalacturonase activity"/>
    <property type="evidence" value="ECO:0007669"/>
    <property type="project" value="InterPro"/>
</dbReference>
<evidence type="ECO:0000256" key="3">
    <source>
        <dbReference type="ARBA" id="ARBA00023295"/>
    </source>
</evidence>
<dbReference type="STRING" id="338188.ERS852397_00742"/>
<dbReference type="PROSITE" id="PS51257">
    <property type="entry name" value="PROKAR_LIPOPROTEIN"/>
    <property type="match status" value="1"/>
</dbReference>
<keyword evidence="3 4" id="KW-0326">Glycosidase</keyword>
<protein>
    <submittedName>
        <fullName evidence="5">Endopolygalacturonase</fullName>
        <ecNumber evidence="5">3.2.1.82</ecNumber>
    </submittedName>
</protein>
<name>A0A173ZC28_9BACE</name>